<evidence type="ECO:0000313" key="2">
    <source>
        <dbReference type="Proteomes" id="UP000266302"/>
    </source>
</evidence>
<dbReference type="Proteomes" id="UP000266302">
    <property type="component" value="Unassembled WGS sequence"/>
</dbReference>
<protein>
    <submittedName>
        <fullName evidence="1">DUF2946 domain-containing protein</fullName>
    </submittedName>
</protein>
<dbReference type="RefSeq" id="WP_119107948.1">
    <property type="nucleotide sequence ID" value="NZ_QXJC01000001.1"/>
</dbReference>
<gene>
    <name evidence="1" type="ORF">D3F03_03540</name>
</gene>
<comment type="caution">
    <text evidence="1">The sequence shown here is derived from an EMBL/GenBank/DDBJ whole genome shotgun (WGS) entry which is preliminary data.</text>
</comment>
<evidence type="ECO:0000313" key="1">
    <source>
        <dbReference type="EMBL" id="RID99499.1"/>
    </source>
</evidence>
<name>A0A398C9R6_9BURK</name>
<reference evidence="1 2" key="1">
    <citation type="submission" date="2018-09" db="EMBL/GenBank/DDBJ databases">
        <title>Draft genome of Simplicispira sp. NY-02.</title>
        <authorList>
            <person name="Im W.T."/>
        </authorList>
    </citation>
    <scope>NUCLEOTIDE SEQUENCE [LARGE SCALE GENOMIC DNA]</scope>
    <source>
        <strain evidence="1 2">NY-02</strain>
    </source>
</reference>
<accession>A0A398C9R6</accession>
<keyword evidence="2" id="KW-1185">Reference proteome</keyword>
<dbReference type="OrthoDB" id="8913910at2"/>
<dbReference type="InterPro" id="IPR021333">
    <property type="entry name" value="DUF2946"/>
</dbReference>
<dbReference type="EMBL" id="QXJC01000001">
    <property type="protein sequence ID" value="RID99499.1"/>
    <property type="molecule type" value="Genomic_DNA"/>
</dbReference>
<dbReference type="Pfam" id="PF11162">
    <property type="entry name" value="DUF2946"/>
    <property type="match status" value="1"/>
</dbReference>
<proteinExistence type="predicted"/>
<organism evidence="1 2">
    <name type="scientific">Simplicispira hankyongi</name>
    <dbReference type="NCBI Taxonomy" id="2315688"/>
    <lineage>
        <taxon>Bacteria</taxon>
        <taxon>Pseudomonadati</taxon>
        <taxon>Pseudomonadota</taxon>
        <taxon>Betaproteobacteria</taxon>
        <taxon>Burkholderiales</taxon>
        <taxon>Comamonadaceae</taxon>
        <taxon>Simplicispira</taxon>
    </lineage>
</organism>
<dbReference type="AlphaFoldDB" id="A0A398C9R6"/>
<sequence length="131" mass="13654">MTLHRIPKHRYRAASLLALLAVLAQLWMVQLSHQHLAAQASNWLQWGEVCSTHSPDAPAPDDTGHPMGMGGMDCPVCAVAGTGMAPVPAPAVVALFAAPASSAPAWLRAARLPAFERGVRPPAQAPPAALS</sequence>